<keyword evidence="4" id="KW-1185">Reference proteome</keyword>
<dbReference type="InterPro" id="IPR040976">
    <property type="entry name" value="Pkinase_fungal"/>
</dbReference>
<dbReference type="EMBL" id="NHYD01003376">
    <property type="protein sequence ID" value="PPQ79436.1"/>
    <property type="molecule type" value="Genomic_DNA"/>
</dbReference>
<name>A0A409WLN9_PSICY</name>
<dbReference type="OrthoDB" id="2747778at2759"/>
<dbReference type="STRING" id="93625.A0A409WLN9"/>
<evidence type="ECO:0000313" key="4">
    <source>
        <dbReference type="Proteomes" id="UP000283269"/>
    </source>
</evidence>
<accession>A0A409WLN9</accession>
<gene>
    <name evidence="3" type="ORF">CVT25_002706</name>
</gene>
<evidence type="ECO:0000259" key="2">
    <source>
        <dbReference type="Pfam" id="PF17667"/>
    </source>
</evidence>
<dbReference type="Pfam" id="PF17667">
    <property type="entry name" value="Pkinase_fungal"/>
    <property type="match status" value="1"/>
</dbReference>
<evidence type="ECO:0000256" key="1">
    <source>
        <dbReference type="SAM" id="MobiDB-lite"/>
    </source>
</evidence>
<reference evidence="3 4" key="1">
    <citation type="journal article" date="2018" name="Evol. Lett.">
        <title>Horizontal gene cluster transfer increased hallucinogenic mushroom diversity.</title>
        <authorList>
            <person name="Reynolds H.T."/>
            <person name="Vijayakumar V."/>
            <person name="Gluck-Thaler E."/>
            <person name="Korotkin H.B."/>
            <person name="Matheny P.B."/>
            <person name="Slot J.C."/>
        </authorList>
    </citation>
    <scope>NUCLEOTIDE SEQUENCE [LARGE SCALE GENOMIC DNA]</scope>
    <source>
        <strain evidence="3 4">2631</strain>
    </source>
</reference>
<dbReference type="Proteomes" id="UP000283269">
    <property type="component" value="Unassembled WGS sequence"/>
</dbReference>
<evidence type="ECO:0000313" key="3">
    <source>
        <dbReference type="EMBL" id="PPQ79436.1"/>
    </source>
</evidence>
<proteinExistence type="predicted"/>
<comment type="caution">
    <text evidence="3">The sequence shown here is derived from an EMBL/GenBank/DDBJ whole genome shotgun (WGS) entry which is preliminary data.</text>
</comment>
<feature type="domain" description="Fungal-type protein kinase" evidence="2">
    <location>
        <begin position="203"/>
        <end position="531"/>
    </location>
</feature>
<protein>
    <recommendedName>
        <fullName evidence="2">Fungal-type protein kinase domain-containing protein</fullName>
    </recommendedName>
</protein>
<feature type="region of interest" description="Disordered" evidence="1">
    <location>
        <begin position="661"/>
        <end position="698"/>
    </location>
</feature>
<dbReference type="InParanoid" id="A0A409WLN9"/>
<dbReference type="PANTHER" id="PTHR38248">
    <property type="entry name" value="FUNK1 6"/>
    <property type="match status" value="1"/>
</dbReference>
<sequence>MVDALKSSPSGSTRTWSRPTIEKDKCIPTERLLAKHFRFLGTTKETLPEIHQNVEKVRDDLRHHSFWDQSWGKRVFREKVASQDEIRHFVNASPLYDNDAERWRHIPSKANSEQNLHAPFVELITAVMEHFGGFENRSVRLTHDAAMLDSTRSIEKEVFKLVPDITIMGTGKIFPAKSRTRAGKLTSTYLDCVTPIEVSPAAKVSEDFEHYLVQMAHYARQCFMEQDNRKFVYTLLVNERHTHICAFDRSGAHSSSPINIHMKPHQFVRLILGVCSADDDTVGFDTDVFWNSDKTKRYITTIDEKRDPVCYELVDTRPVFSSRSLRGVGTRFWSAKDSSGKMLLVKDTWLTKDGLPEEGFLEAAEEFVAVGSMIASQEGDSVSNMRDFAPDAIPSHQQNVFWDRVFSRTTFKDGSTSLGEFNTRQEFLLGVRNVIAGNQSLWQDGLSYCRVNFYNLMVNPENNPAGEPGIIDANLSFWLNRSTSLLGARVRPGSPAFHSISELLDVGLEKASLHHDHLDDIESIFYAFCWVTIGYANLSQKVAPFPSCLNDWDDLNPKVAAYSKQATFLLDEFLPARNVSPFFGPVFEQLLRKIHGFLKPHIARKLIAANLDIVQPLLPSAIDDYATILGFFDEAIEQLRILDEEIATKALLAMLDSPITPSRPRRKRAFESDRYEEDASIGRKRPKKRASISPASIS</sequence>
<dbReference type="AlphaFoldDB" id="A0A409WLN9"/>
<dbReference type="PANTHER" id="PTHR38248:SF2">
    <property type="entry name" value="FUNK1 11"/>
    <property type="match status" value="1"/>
</dbReference>
<organism evidence="3 4">
    <name type="scientific">Psilocybe cyanescens</name>
    <dbReference type="NCBI Taxonomy" id="93625"/>
    <lineage>
        <taxon>Eukaryota</taxon>
        <taxon>Fungi</taxon>
        <taxon>Dikarya</taxon>
        <taxon>Basidiomycota</taxon>
        <taxon>Agaricomycotina</taxon>
        <taxon>Agaricomycetes</taxon>
        <taxon>Agaricomycetidae</taxon>
        <taxon>Agaricales</taxon>
        <taxon>Agaricineae</taxon>
        <taxon>Strophariaceae</taxon>
        <taxon>Psilocybe</taxon>
    </lineage>
</organism>